<evidence type="ECO:0000313" key="2">
    <source>
        <dbReference type="Proteomes" id="UP000265663"/>
    </source>
</evidence>
<accession>A0A3M7MAC5</accession>
<gene>
    <name evidence="1" type="ORF">GMOD_00006512</name>
</gene>
<reference evidence="1 2" key="1">
    <citation type="journal article" date="2014" name="PLoS ONE">
        <title>De novo Genome Assembly of the Fungal Plant Pathogen Pyrenophora semeniperda.</title>
        <authorList>
            <person name="Soliai M.M."/>
            <person name="Meyer S.E."/>
            <person name="Udall J.A."/>
            <person name="Elzinga D.E."/>
            <person name="Hermansen R.A."/>
            <person name="Bodily P.M."/>
            <person name="Hart A.A."/>
            <person name="Coleman C.E."/>
        </authorList>
    </citation>
    <scope>NUCLEOTIDE SEQUENCE [LARGE SCALE GENOMIC DNA]</scope>
    <source>
        <strain evidence="1 2">CCB06</strain>
        <tissue evidence="1">Mycelium</tissue>
    </source>
</reference>
<protein>
    <submittedName>
        <fullName evidence="1">Uncharacterized protein</fullName>
    </submittedName>
</protein>
<dbReference type="Proteomes" id="UP000265663">
    <property type="component" value="Unassembled WGS sequence"/>
</dbReference>
<proteinExistence type="predicted"/>
<keyword evidence="2" id="KW-1185">Reference proteome</keyword>
<dbReference type="AlphaFoldDB" id="A0A3M7MAC5"/>
<evidence type="ECO:0000313" key="1">
    <source>
        <dbReference type="EMBL" id="RMZ71422.1"/>
    </source>
</evidence>
<organism evidence="1 2">
    <name type="scientific">Pyrenophora seminiperda CCB06</name>
    <dbReference type="NCBI Taxonomy" id="1302712"/>
    <lineage>
        <taxon>Eukaryota</taxon>
        <taxon>Fungi</taxon>
        <taxon>Dikarya</taxon>
        <taxon>Ascomycota</taxon>
        <taxon>Pezizomycotina</taxon>
        <taxon>Dothideomycetes</taxon>
        <taxon>Pleosporomycetidae</taxon>
        <taxon>Pleosporales</taxon>
        <taxon>Pleosporineae</taxon>
        <taxon>Pleosporaceae</taxon>
        <taxon>Pyrenophora</taxon>
    </lineage>
</organism>
<name>A0A3M7MAC5_9PLEO</name>
<sequence length="36" mass="3975">MWRSIDAAFQYPKETVRANYCSAFSSTAEPSFGAQG</sequence>
<dbReference type="EMBL" id="KE747827">
    <property type="protein sequence ID" value="RMZ71422.1"/>
    <property type="molecule type" value="Genomic_DNA"/>
</dbReference>